<evidence type="ECO:0000256" key="1">
    <source>
        <dbReference type="SAM" id="MobiDB-lite"/>
    </source>
</evidence>
<accession>A0ABP0STU7</accession>
<feature type="compositionally biased region" description="Low complexity" evidence="1">
    <location>
        <begin position="798"/>
        <end position="807"/>
    </location>
</feature>
<sequence length="1042" mass="116257">MVRTRPNTKTKDLKSGYFFGKKIFSDVANQVRWSTRYHASCQLAGVSPEDGKILTAEAAEWFSGLPLGWTSKKVEIDQDCREVIAARMREGYLHQAEIWKDVSEFQASPDTLAQGRFLYLENVKSILTKQKDMQKVMHYLVQDFNLRPLASYITSWNECNELPMHRWLSAGIVDDEHESRLKICGNLVVPKCADLALQVFQRVKEILCKENSEGERTQWTFLGHKASTTWRYERVLGAILPIFFGDPRGIISNLLAVEATKNDIGQKYQADCQKYIDLMKLPEYGLQKAAEYLEHWFAGDFGISGMVDPEVAENLMELYLQEGFMSDPSMIGVEQVAATQDWESASGVARAFQIGKAESSALFALVKEVPERIRESLEAMVKARGMTKLFTHKIIGKGTFSACGCFLFFLQKFKAIVPEKELAEMERGLRSQFMSGFLDGDLLHVLEEQVPLSADIKAVGAFRPFVTQVEQGRIRDKEAAAQALAKQVASAQYAQVEAMVKADMQILKDKLPGKDDQAIENAKNLKYMKERYVVASMDMTVYPANSELVRSAHTLLNAICSMTPNAAGWVQLPVHQSQTTQHALIKRRQALESTMLNSKQNLSREVVILFSKPDSNSRDGRNMAQGAILTVHQQYHNETPWDASSAVEDGRLGPCDLVKGMDLRPADRLIWVDIIPNRQAEFGRACLEMQLKSSAIPVKYCGVLKGENVADLRSAFESAVYDHWDEHPTLAPPRERPTTAPSTRPDLGLEVLSMQGMHPIFPAEVLLNRFSEGSEERTLVKKLQKEFEDIYPPPAPGTNTQTQNSSSLSMSADCDFSDGHLPINPRKNIELQCIPISDFRAERWDVARLTSLKTCVYRPNALDANERKDIKKRSLGGVFAGNYHKVPQNANVSLMWEVPEVADPQATAADSDVNVKKKPVGGKRIPQEKSLEIAQLAADRLRAGESHAKVRIMVDEMKQALRNFAGSGDDSAVQNAIANLKKGGEDHAAVPPDDSQPAGPPTAETKTEPPIENEEDEKEGNNLESEGCEEEECAEEDPTVDN</sequence>
<feature type="region of interest" description="Disordered" evidence="1">
    <location>
        <begin position="789"/>
        <end position="810"/>
    </location>
</feature>
<gene>
    <name evidence="2" type="ORF">CCMP2556_LOCUS53605</name>
</gene>
<comment type="caution">
    <text evidence="2">The sequence shown here is derived from an EMBL/GenBank/DDBJ whole genome shotgun (WGS) entry which is preliminary data.</text>
</comment>
<protein>
    <submittedName>
        <fullName evidence="2">Uncharacterized protein</fullName>
    </submittedName>
</protein>
<feature type="region of interest" description="Disordered" evidence="1">
    <location>
        <begin position="980"/>
        <end position="1042"/>
    </location>
</feature>
<evidence type="ECO:0000313" key="2">
    <source>
        <dbReference type="EMBL" id="CAK9115871.1"/>
    </source>
</evidence>
<dbReference type="EMBL" id="CAXAMN010028250">
    <property type="protein sequence ID" value="CAK9115871.1"/>
    <property type="molecule type" value="Genomic_DNA"/>
</dbReference>
<proteinExistence type="predicted"/>
<name>A0ABP0STU7_9DINO</name>
<keyword evidence="3" id="KW-1185">Reference proteome</keyword>
<dbReference type="Proteomes" id="UP001642484">
    <property type="component" value="Unassembled WGS sequence"/>
</dbReference>
<organism evidence="2 3">
    <name type="scientific">Durusdinium trenchii</name>
    <dbReference type="NCBI Taxonomy" id="1381693"/>
    <lineage>
        <taxon>Eukaryota</taxon>
        <taxon>Sar</taxon>
        <taxon>Alveolata</taxon>
        <taxon>Dinophyceae</taxon>
        <taxon>Suessiales</taxon>
        <taxon>Symbiodiniaceae</taxon>
        <taxon>Durusdinium</taxon>
    </lineage>
</organism>
<evidence type="ECO:0000313" key="3">
    <source>
        <dbReference type="Proteomes" id="UP001642484"/>
    </source>
</evidence>
<feature type="compositionally biased region" description="Acidic residues" evidence="1">
    <location>
        <begin position="1026"/>
        <end position="1042"/>
    </location>
</feature>
<reference evidence="2 3" key="1">
    <citation type="submission" date="2024-02" db="EMBL/GenBank/DDBJ databases">
        <authorList>
            <person name="Chen Y."/>
            <person name="Shah S."/>
            <person name="Dougan E. K."/>
            <person name="Thang M."/>
            <person name="Chan C."/>
        </authorList>
    </citation>
    <scope>NUCLEOTIDE SEQUENCE [LARGE SCALE GENOMIC DNA]</scope>
</reference>